<accession>A0ABD0XJ72</accession>
<gene>
    <name evidence="2" type="ORF">UPYG_G00013000</name>
</gene>
<name>A0ABD0XJ72_UMBPY</name>
<feature type="compositionally biased region" description="Polar residues" evidence="1">
    <location>
        <begin position="200"/>
        <end position="220"/>
    </location>
</feature>
<dbReference type="EMBL" id="JAGEUA010000001">
    <property type="protein sequence ID" value="KAL1021415.1"/>
    <property type="molecule type" value="Genomic_DNA"/>
</dbReference>
<organism evidence="2 3">
    <name type="scientific">Umbra pygmaea</name>
    <name type="common">Eastern mudminnow</name>
    <dbReference type="NCBI Taxonomy" id="75934"/>
    <lineage>
        <taxon>Eukaryota</taxon>
        <taxon>Metazoa</taxon>
        <taxon>Chordata</taxon>
        <taxon>Craniata</taxon>
        <taxon>Vertebrata</taxon>
        <taxon>Euteleostomi</taxon>
        <taxon>Actinopterygii</taxon>
        <taxon>Neopterygii</taxon>
        <taxon>Teleostei</taxon>
        <taxon>Protacanthopterygii</taxon>
        <taxon>Esociformes</taxon>
        <taxon>Umbridae</taxon>
        <taxon>Umbra</taxon>
    </lineage>
</organism>
<sequence length="730" mass="82242">MFLRSAVKTFVSKKEEQLTMQQPEVCDQHQKEESQMEGPMDQPLQGIETKSQSTKSRSSKQSSRSSTISSAAIKARDKADAARVSVFYAKKEAHMFKQKAELEASMIKQKAELDASLHVLQVEKVAAAASAEAAAFEEAEGLQSEELRKEIDTGLQSSNPVQRTCEYVYQHAKSHPADLPFKLDSQEPKADPTKHDIAESNEQQQSRHGNQTDFKPSSQYLTEAHLTSDLTKYLIRREMVSNGLLEFDDRPENYWAWKASFLNATKDLNLSAREELDLITKWLGAESSEQAKRIRSVHIQNAAAGLSMIWQRLEECYGAPEVIENVLFHKIEDFPKLSNKDNHKLRELSDILLELEGAKSEGYLPGLAYLDTPRGVNPIVEKLPFSLQEKWRAQGSKYKEDYGVAFLPFSFFSKFIRNQAKIRNDPSFPLYTSAVQSPTQNNRPTKFSNKTSISVHKTEVKSEFSDNSILLNKEKSESPDYHCPIHNKPHPLKKCRGFRIKTLDEPKLYLKENGICFRCCGSTQHRAKDCRSSVKCSECGSDRHLAALHPGPAPPKPIINTEQKDQGREQGEDSAPSVTSKCTEICGVTGNYRSCSKICLVKAYPVGKRESAVKMYVVLDEQSNRSLARTEFFQLFNIKDNSTPYTMKTCSGVTQTSGKRAVNFIVESIDGHMQLMLPTLIECEIMLDDRTEIPSPEIVQHHPHLKPVKNKIPAVDPDAPILLLLGQYIL</sequence>
<feature type="compositionally biased region" description="Basic and acidic residues" evidence="1">
    <location>
        <begin position="562"/>
        <end position="571"/>
    </location>
</feature>
<dbReference type="AlphaFoldDB" id="A0ABD0XJ72"/>
<feature type="region of interest" description="Disordered" evidence="1">
    <location>
        <begin position="13"/>
        <end position="79"/>
    </location>
</feature>
<evidence type="ECO:0008006" key="4">
    <source>
        <dbReference type="Google" id="ProtNLM"/>
    </source>
</evidence>
<comment type="caution">
    <text evidence="2">The sequence shown here is derived from an EMBL/GenBank/DDBJ whole genome shotgun (WGS) entry which is preliminary data.</text>
</comment>
<dbReference type="PANTHER" id="PTHR47331:SF7">
    <property type="match status" value="1"/>
</dbReference>
<feature type="compositionally biased region" description="Basic and acidic residues" evidence="1">
    <location>
        <begin position="184"/>
        <end position="198"/>
    </location>
</feature>
<feature type="region of interest" description="Disordered" evidence="1">
    <location>
        <begin position="178"/>
        <end position="220"/>
    </location>
</feature>
<reference evidence="2 3" key="1">
    <citation type="submission" date="2024-06" db="EMBL/GenBank/DDBJ databases">
        <authorList>
            <person name="Pan Q."/>
            <person name="Wen M."/>
            <person name="Jouanno E."/>
            <person name="Zahm M."/>
            <person name="Klopp C."/>
            <person name="Cabau C."/>
            <person name="Louis A."/>
            <person name="Berthelot C."/>
            <person name="Parey E."/>
            <person name="Roest Crollius H."/>
            <person name="Montfort J."/>
            <person name="Robinson-Rechavi M."/>
            <person name="Bouchez O."/>
            <person name="Lampietro C."/>
            <person name="Lopez Roques C."/>
            <person name="Donnadieu C."/>
            <person name="Postlethwait J."/>
            <person name="Bobe J."/>
            <person name="Verreycken H."/>
            <person name="Guiguen Y."/>
        </authorList>
    </citation>
    <scope>NUCLEOTIDE SEQUENCE [LARGE SCALE GENOMIC DNA]</scope>
    <source>
        <strain evidence="2">Up_M1</strain>
        <tissue evidence="2">Testis</tissue>
    </source>
</reference>
<feature type="compositionally biased region" description="Low complexity" evidence="1">
    <location>
        <begin position="49"/>
        <end position="73"/>
    </location>
</feature>
<feature type="region of interest" description="Disordered" evidence="1">
    <location>
        <begin position="547"/>
        <end position="578"/>
    </location>
</feature>
<proteinExistence type="predicted"/>
<dbReference type="Proteomes" id="UP001557470">
    <property type="component" value="Unassembled WGS sequence"/>
</dbReference>
<evidence type="ECO:0000313" key="3">
    <source>
        <dbReference type="Proteomes" id="UP001557470"/>
    </source>
</evidence>
<evidence type="ECO:0000313" key="2">
    <source>
        <dbReference type="EMBL" id="KAL1021415.1"/>
    </source>
</evidence>
<dbReference type="PANTHER" id="PTHR47331">
    <property type="entry name" value="PHD-TYPE DOMAIN-CONTAINING PROTEIN"/>
    <property type="match status" value="1"/>
</dbReference>
<protein>
    <recommendedName>
        <fullName evidence="4">CCHC-type domain-containing protein</fullName>
    </recommendedName>
</protein>
<evidence type="ECO:0000256" key="1">
    <source>
        <dbReference type="SAM" id="MobiDB-lite"/>
    </source>
</evidence>
<keyword evidence="3" id="KW-1185">Reference proteome</keyword>